<feature type="transmembrane region" description="Helical" evidence="6">
    <location>
        <begin position="573"/>
        <end position="594"/>
    </location>
</feature>
<feature type="transmembrane region" description="Helical" evidence="6">
    <location>
        <begin position="350"/>
        <end position="367"/>
    </location>
</feature>
<reference evidence="7" key="1">
    <citation type="journal article" date="2021" name="Nat. Commun.">
        <title>Genetic determinants of endophytism in the Arabidopsis root mycobiome.</title>
        <authorList>
            <person name="Mesny F."/>
            <person name="Miyauchi S."/>
            <person name="Thiergart T."/>
            <person name="Pickel B."/>
            <person name="Atanasova L."/>
            <person name="Karlsson M."/>
            <person name="Huettel B."/>
            <person name="Barry K.W."/>
            <person name="Haridas S."/>
            <person name="Chen C."/>
            <person name="Bauer D."/>
            <person name="Andreopoulos W."/>
            <person name="Pangilinan J."/>
            <person name="LaButti K."/>
            <person name="Riley R."/>
            <person name="Lipzen A."/>
            <person name="Clum A."/>
            <person name="Drula E."/>
            <person name="Henrissat B."/>
            <person name="Kohler A."/>
            <person name="Grigoriev I.V."/>
            <person name="Martin F.M."/>
            <person name="Hacquard S."/>
        </authorList>
    </citation>
    <scope>NUCLEOTIDE SEQUENCE</scope>
    <source>
        <strain evidence="7">MPI-CAGE-AT-0147</strain>
    </source>
</reference>
<evidence type="ECO:0000256" key="4">
    <source>
        <dbReference type="ARBA" id="ARBA00023136"/>
    </source>
</evidence>
<dbReference type="InterPro" id="IPR007300">
    <property type="entry name" value="CidB/LrgB"/>
</dbReference>
<protein>
    <recommendedName>
        <fullName evidence="9">LrgB-like protein</fullName>
    </recommendedName>
</protein>
<name>A0A9P9JGA8_9HYPO</name>
<dbReference type="AlphaFoldDB" id="A0A9P9JGA8"/>
<feature type="transmembrane region" description="Helical" evidence="6">
    <location>
        <begin position="601"/>
        <end position="621"/>
    </location>
</feature>
<feature type="compositionally biased region" description="Low complexity" evidence="5">
    <location>
        <begin position="252"/>
        <end position="262"/>
    </location>
</feature>
<evidence type="ECO:0000313" key="8">
    <source>
        <dbReference type="Proteomes" id="UP000738349"/>
    </source>
</evidence>
<feature type="transmembrane region" description="Helical" evidence="6">
    <location>
        <begin position="287"/>
        <end position="307"/>
    </location>
</feature>
<feature type="transmembrane region" description="Helical" evidence="6">
    <location>
        <begin position="444"/>
        <end position="466"/>
    </location>
</feature>
<dbReference type="EMBL" id="JAGMUV010000002">
    <property type="protein sequence ID" value="KAH7170074.1"/>
    <property type="molecule type" value="Genomic_DNA"/>
</dbReference>
<evidence type="ECO:0000256" key="1">
    <source>
        <dbReference type="ARBA" id="ARBA00004141"/>
    </source>
</evidence>
<dbReference type="Pfam" id="PF04172">
    <property type="entry name" value="LrgB"/>
    <property type="match status" value="1"/>
</dbReference>
<evidence type="ECO:0000256" key="3">
    <source>
        <dbReference type="ARBA" id="ARBA00022989"/>
    </source>
</evidence>
<feature type="region of interest" description="Disordered" evidence="5">
    <location>
        <begin position="533"/>
        <end position="567"/>
    </location>
</feature>
<keyword evidence="3 6" id="KW-1133">Transmembrane helix</keyword>
<feature type="transmembrane region" description="Helical" evidence="6">
    <location>
        <begin position="100"/>
        <end position="119"/>
    </location>
</feature>
<dbReference type="OrthoDB" id="2502820at2759"/>
<dbReference type="GO" id="GO:0016020">
    <property type="term" value="C:membrane"/>
    <property type="evidence" value="ECO:0007669"/>
    <property type="project" value="UniProtKB-SubCell"/>
</dbReference>
<dbReference type="PANTHER" id="PTHR30249">
    <property type="entry name" value="PUTATIVE SEROTONIN TRANSPORTER"/>
    <property type="match status" value="1"/>
</dbReference>
<keyword evidence="2 6" id="KW-0812">Transmembrane</keyword>
<keyword evidence="4 6" id="KW-0472">Membrane</keyword>
<evidence type="ECO:0000256" key="6">
    <source>
        <dbReference type="SAM" id="Phobius"/>
    </source>
</evidence>
<evidence type="ECO:0000313" key="7">
    <source>
        <dbReference type="EMBL" id="KAH7170074.1"/>
    </source>
</evidence>
<evidence type="ECO:0000256" key="5">
    <source>
        <dbReference type="SAM" id="MobiDB-lite"/>
    </source>
</evidence>
<dbReference type="PANTHER" id="PTHR30249:SF0">
    <property type="entry name" value="PLASTIDAL GLYCOLATE_GLYCERATE TRANSLOCATOR 1, CHLOROPLASTIC"/>
    <property type="match status" value="1"/>
</dbReference>
<comment type="subcellular location">
    <subcellularLocation>
        <location evidence="1">Membrane</location>
        <topology evidence="1">Multi-pass membrane protein</topology>
    </subcellularLocation>
</comment>
<feature type="compositionally biased region" description="Polar residues" evidence="5">
    <location>
        <begin position="534"/>
        <end position="547"/>
    </location>
</feature>
<feature type="region of interest" description="Disordered" evidence="5">
    <location>
        <begin position="240"/>
        <end position="269"/>
    </location>
</feature>
<evidence type="ECO:0000256" key="2">
    <source>
        <dbReference type="ARBA" id="ARBA00022692"/>
    </source>
</evidence>
<feature type="transmembrane region" description="Helical" evidence="6">
    <location>
        <begin position="140"/>
        <end position="159"/>
    </location>
</feature>
<feature type="transmembrane region" description="Helical" evidence="6">
    <location>
        <begin position="179"/>
        <end position="200"/>
    </location>
</feature>
<feature type="transmembrane region" description="Helical" evidence="6">
    <location>
        <begin position="67"/>
        <end position="88"/>
    </location>
</feature>
<sequence length="634" mass="68503">MTAARLNVSEILRCLDRCLRHSYGRLRPVLASLGQLATWLVKMFQADRDNSAMAVSSGVWRQRLVQIANAITFFFWVAVVYLASELVIWGLSRAWDPANLSYFSSISGMALLFIVMAIASRWVENIDDIYKTHIKQKIDFINSHLGLGFPIPLVMLNQNELLNGTDIARIIGNFAVTNLASWATVFGLALAVTSAAINAASRTPQDFSGPPIMQNTPQAEIHWPSNSTLQQSVQMITNNREKSRRGSTLFPAAESSAATTRRSSMDECTAETLDTSSSSTWNTYTSYFPLLASFFCIFLIGFPTAFLSEDDRVLDGCVLWFVWASTLRLLRNFKRSSWFSSRSKMKNAMVTIMNPVLMTTLLMTSYIRTKAYACGSDSLPDILHKFSSGTPLYALWSSGATSIPLPAGTPAWFGAGDGALSVLECGILIWGFKLYECQRQLFSCAGALAILISVAAAAGNVFLSVLSARTLGLAESEALAFAARSTTLALAKPAMAAVSGNLGVNAALVVSNGILGQLLYPVVLDKMGVKGTRESVSSQGGVNPLTSEESESTLQDRRSDSREHDLASADDPITIAAGVAIGINGAAMGVSYLYETRSRAAPYAALSMTVFGVMTVVFTTVEPFKGVVLGLANR</sequence>
<accession>A0A9P9JGA8</accession>
<organism evidence="7 8">
    <name type="scientific">Dactylonectria macrodidyma</name>
    <dbReference type="NCBI Taxonomy" id="307937"/>
    <lineage>
        <taxon>Eukaryota</taxon>
        <taxon>Fungi</taxon>
        <taxon>Dikarya</taxon>
        <taxon>Ascomycota</taxon>
        <taxon>Pezizomycotina</taxon>
        <taxon>Sordariomycetes</taxon>
        <taxon>Hypocreomycetidae</taxon>
        <taxon>Hypocreales</taxon>
        <taxon>Nectriaceae</taxon>
        <taxon>Dactylonectria</taxon>
    </lineage>
</organism>
<comment type="caution">
    <text evidence="7">The sequence shown here is derived from an EMBL/GenBank/DDBJ whole genome shotgun (WGS) entry which is preliminary data.</text>
</comment>
<keyword evidence="8" id="KW-1185">Reference proteome</keyword>
<dbReference type="Proteomes" id="UP000738349">
    <property type="component" value="Unassembled WGS sequence"/>
</dbReference>
<evidence type="ECO:0008006" key="9">
    <source>
        <dbReference type="Google" id="ProtNLM"/>
    </source>
</evidence>
<proteinExistence type="predicted"/>
<feature type="compositionally biased region" description="Basic and acidic residues" evidence="5">
    <location>
        <begin position="554"/>
        <end position="567"/>
    </location>
</feature>
<gene>
    <name evidence="7" type="ORF">EDB81DRAFT_941030</name>
</gene>